<protein>
    <recommendedName>
        <fullName evidence="2">DUF4476 domain-containing protein</fullName>
    </recommendedName>
</protein>
<feature type="chain" id="PRO_5008001141" description="DUF4476 domain-containing protein" evidence="1">
    <location>
        <begin position="19"/>
        <end position="336"/>
    </location>
</feature>
<dbReference type="KEGG" id="fla:SY85_07530"/>
<gene>
    <name evidence="3" type="ORF">SY85_07530</name>
</gene>
<dbReference type="OrthoDB" id="648597at2"/>
<feature type="signal peptide" evidence="1">
    <location>
        <begin position="1"/>
        <end position="18"/>
    </location>
</feature>
<accession>A0A172TTS8</accession>
<proteinExistence type="predicted"/>
<evidence type="ECO:0000313" key="4">
    <source>
        <dbReference type="Proteomes" id="UP000077177"/>
    </source>
</evidence>
<evidence type="ECO:0000313" key="3">
    <source>
        <dbReference type="EMBL" id="ANE50368.1"/>
    </source>
</evidence>
<reference evidence="3 4" key="2">
    <citation type="journal article" date="2016" name="Int. J. Syst. Evol. Microbiol.">
        <title>Flavisolibacter tropicus sp. nov., isolated from tropical soil.</title>
        <authorList>
            <person name="Lee J.J."/>
            <person name="Kang M.S."/>
            <person name="Kim G.S."/>
            <person name="Lee C.S."/>
            <person name="Lim S."/>
            <person name="Lee J."/>
            <person name="Roh S.H."/>
            <person name="Kang H."/>
            <person name="Ha J.M."/>
            <person name="Bae S."/>
            <person name="Jung H.Y."/>
            <person name="Kim M.K."/>
        </authorList>
    </citation>
    <scope>NUCLEOTIDE SEQUENCE [LARGE SCALE GENOMIC DNA]</scope>
    <source>
        <strain evidence="3 4">LCS9</strain>
    </source>
</reference>
<dbReference type="RefSeq" id="WP_066403085.1">
    <property type="nucleotide sequence ID" value="NZ_CP011390.1"/>
</dbReference>
<keyword evidence="4" id="KW-1185">Reference proteome</keyword>
<dbReference type="STRING" id="1492898.SY85_07530"/>
<evidence type="ECO:0000259" key="2">
    <source>
        <dbReference type="Pfam" id="PF14771"/>
    </source>
</evidence>
<dbReference type="Pfam" id="PF14771">
    <property type="entry name" value="DUF4476"/>
    <property type="match status" value="2"/>
</dbReference>
<reference evidence="4" key="1">
    <citation type="submission" date="2015-01" db="EMBL/GenBank/DDBJ databases">
        <title>Flavisolibacter sp./LCS9/ whole genome sequencing.</title>
        <authorList>
            <person name="Kim M.K."/>
            <person name="Srinivasan S."/>
            <person name="Lee J.-J."/>
        </authorList>
    </citation>
    <scope>NUCLEOTIDE SEQUENCE [LARGE SCALE GENOMIC DNA]</scope>
    <source>
        <strain evidence="4">LCS9</strain>
    </source>
</reference>
<evidence type="ECO:0000256" key="1">
    <source>
        <dbReference type="SAM" id="SignalP"/>
    </source>
</evidence>
<dbReference type="InterPro" id="IPR028011">
    <property type="entry name" value="DUF4476"/>
</dbReference>
<sequence>MRKILFTLSFFVALCAFAAPPRGGKLTIYSHDKSTIRITIDGRRYPLEYNMLVLNDVEPGNHTIKITEVQASGYNVPTNREKVLYNGSVYVRSNYHVDIVINRYGKTLIDEMDINSSSYNEEVYDNDGDYNYGNAISDLDFDALKRSLQQEKFTSNRMAKAKTAISSNYFKTEQVRQMAQLFSFEDDKMQLVKQAYPKTVDRTNYYQLSDIFSFSSSKDALTRFIQENSSNYDNGTTSKTVISDVDFNRVKSNIQASYSDATKLTAAKQAIDGYYFTASQVKDIVLMFSYDANRLDIAKYAYGRTVNQPDYMLYLGDAFASRTSKDELTRYIANYR</sequence>
<name>A0A172TTS8_9BACT</name>
<dbReference type="EMBL" id="CP011390">
    <property type="protein sequence ID" value="ANE50368.1"/>
    <property type="molecule type" value="Genomic_DNA"/>
</dbReference>
<organism evidence="3 4">
    <name type="scientific">Flavisolibacter tropicus</name>
    <dbReference type="NCBI Taxonomy" id="1492898"/>
    <lineage>
        <taxon>Bacteria</taxon>
        <taxon>Pseudomonadati</taxon>
        <taxon>Bacteroidota</taxon>
        <taxon>Chitinophagia</taxon>
        <taxon>Chitinophagales</taxon>
        <taxon>Chitinophagaceae</taxon>
        <taxon>Flavisolibacter</taxon>
    </lineage>
</organism>
<dbReference type="AlphaFoldDB" id="A0A172TTS8"/>
<keyword evidence="1" id="KW-0732">Signal</keyword>
<dbReference type="Proteomes" id="UP000077177">
    <property type="component" value="Chromosome"/>
</dbReference>
<feature type="domain" description="DUF4476" evidence="2">
    <location>
        <begin position="136"/>
        <end position="225"/>
    </location>
</feature>
<feature type="domain" description="DUF4476" evidence="2">
    <location>
        <begin position="242"/>
        <end position="332"/>
    </location>
</feature>